<evidence type="ECO:0000313" key="2">
    <source>
        <dbReference type="EMBL" id="PWR12135.1"/>
    </source>
</evidence>
<accession>A0A317DH43</accession>
<evidence type="ECO:0000256" key="1">
    <source>
        <dbReference type="SAM" id="MobiDB-lite"/>
    </source>
</evidence>
<dbReference type="InterPro" id="IPR021804">
    <property type="entry name" value="DUF3375"/>
</dbReference>
<dbReference type="Proteomes" id="UP000246050">
    <property type="component" value="Unassembled WGS sequence"/>
</dbReference>
<proteinExistence type="predicted"/>
<comment type="caution">
    <text evidence="2">The sequence shown here is derived from an EMBL/GenBank/DDBJ whole genome shotgun (WGS) entry which is preliminary data.</text>
</comment>
<protein>
    <submittedName>
        <fullName evidence="2">DUF3375 domain-containing protein</fullName>
    </submittedName>
</protein>
<dbReference type="EMBL" id="QGKS01000297">
    <property type="protein sequence ID" value="PWR12135.1"/>
    <property type="molecule type" value="Genomic_DNA"/>
</dbReference>
<sequence length="516" mass="57578">MGRRSKEGGAGPVSDIAGELARVRVAFAKPTLTLLAKRKWAPVVLSIFIASFSRDQDVIAAERFHAQVAIYLAELRSLGEEVPDGAARVLCRRWVDEQWLVLSANDDKAEEYSLTSHAQEAIDYVHRLSGSRSMFSESRIRTILEAARRCAMDANPDREDRLRRLDEQIGRLTAERERIAAGGAIDPLPDDRLIEEYLNLRDLIAQLPADFMRVSESVKAIHRGIVADFREEARRTGEVLDSYLTRSSDLMAESQEGRAFTGAVELLRDDRLLKELREDLGSILQHSFAQALTPLEAREFRNTVVGIRHGIDVVLEQRRRLSATLRAHITRHDAIRDRELDDALRRVKTELAAWMQVTGARSRLDMVLGLPSLELAHLRQRFYNPDDYAPPPPLRGHGDDAVPPLSMEQLRQQGGPSLAEFRAALYERLRDGAVSVTAGEVFRGVSDELRRPVEVLGLIQIAAAVHALDPARDDGSETFEAVRPDGSRRTFEGPRLKFGQAQLAALGDDKQGGADD</sequence>
<dbReference type="Pfam" id="PF11855">
    <property type="entry name" value="DUF3375"/>
    <property type="match status" value="1"/>
</dbReference>
<dbReference type="AlphaFoldDB" id="A0A317DH43"/>
<gene>
    <name evidence="2" type="ORF">DKT69_24870</name>
</gene>
<feature type="region of interest" description="Disordered" evidence="1">
    <location>
        <begin position="473"/>
        <end position="494"/>
    </location>
</feature>
<evidence type="ECO:0000313" key="3">
    <source>
        <dbReference type="Proteomes" id="UP000246050"/>
    </source>
</evidence>
<reference evidence="2 3" key="1">
    <citation type="submission" date="2018-05" db="EMBL/GenBank/DDBJ databases">
        <title>Micromonosporas from Atacama Desert.</title>
        <authorList>
            <person name="Carro L."/>
            <person name="Golinska P."/>
            <person name="Klenk H.-P."/>
            <person name="Goodfellow M."/>
        </authorList>
    </citation>
    <scope>NUCLEOTIDE SEQUENCE [LARGE SCALE GENOMIC DNA]</scope>
    <source>
        <strain evidence="2 3">4G51</strain>
    </source>
</reference>
<name>A0A317DH43_9ACTN</name>
<organism evidence="2 3">
    <name type="scientific">Micromonospora sicca</name>
    <dbReference type="NCBI Taxonomy" id="2202420"/>
    <lineage>
        <taxon>Bacteria</taxon>
        <taxon>Bacillati</taxon>
        <taxon>Actinomycetota</taxon>
        <taxon>Actinomycetes</taxon>
        <taxon>Micromonosporales</taxon>
        <taxon>Micromonosporaceae</taxon>
        <taxon>Micromonospora</taxon>
    </lineage>
</organism>